<reference evidence="4" key="1">
    <citation type="submission" date="2015-05" db="EMBL/GenBank/DDBJ databases">
        <authorList>
            <person name="Fogelqvist Johan"/>
        </authorList>
    </citation>
    <scope>NUCLEOTIDE SEQUENCE [LARGE SCALE GENOMIC DNA]</scope>
</reference>
<sequence>MASDKLNDTNLEDGLLTVASDEKRTLMTNTPTSPSTQTPRPNRMARACRLTATFAVCLFIGYGLTSAVVPSMRCTGHHAHGAAAGPPSLSESQMELSQQVAKAVKAAEPESLHRLVEAYIHAEVKEGESVQEDLSTAGARLARRQDNLTSDIPASPSASVGSPTASPSGPASQPTPSGSPTVSCAQHDSGARSFDAAPDHDNDFFAAGTVVVVSCGADNHSAGTLFFDQHDSHLSSSSYFRFWYVYVGRASPDSFYIFYCSRHHFYYFLDFHPYVSIVSQFSLFHIYTSSSYDFHPYVWIVSQYSYYILYYYHYYPRDFQPRTTTTADETTTRGETTTSTTRRPTSSSAVVTTRTSTEADGDITLVTETSYVGVEPTAQATSDSNSDDADLQNAAPRMSTSALALFGALAAGMMLL</sequence>
<dbReference type="AlphaFoldDB" id="A0A0G4KEZ4"/>
<evidence type="ECO:0000256" key="2">
    <source>
        <dbReference type="SAM" id="Phobius"/>
    </source>
</evidence>
<feature type="transmembrane region" description="Helical" evidence="2">
    <location>
        <begin position="50"/>
        <end position="69"/>
    </location>
</feature>
<feature type="compositionally biased region" description="Low complexity" evidence="1">
    <location>
        <begin position="81"/>
        <end position="96"/>
    </location>
</feature>
<feature type="compositionally biased region" description="Low complexity" evidence="1">
    <location>
        <begin position="28"/>
        <end position="42"/>
    </location>
</feature>
<proteinExistence type="predicted"/>
<evidence type="ECO:0000313" key="4">
    <source>
        <dbReference type="Proteomes" id="UP000045706"/>
    </source>
</evidence>
<feature type="region of interest" description="Disordered" evidence="1">
    <location>
        <begin position="323"/>
        <end position="353"/>
    </location>
</feature>
<feature type="region of interest" description="Disordered" evidence="1">
    <location>
        <begin position="1"/>
        <end position="42"/>
    </location>
</feature>
<organism evidence="3 4">
    <name type="scientific">Verticillium longisporum</name>
    <name type="common">Verticillium dahliae var. longisporum</name>
    <dbReference type="NCBI Taxonomy" id="100787"/>
    <lineage>
        <taxon>Eukaryota</taxon>
        <taxon>Fungi</taxon>
        <taxon>Dikarya</taxon>
        <taxon>Ascomycota</taxon>
        <taxon>Pezizomycotina</taxon>
        <taxon>Sordariomycetes</taxon>
        <taxon>Hypocreomycetidae</taxon>
        <taxon>Glomerellales</taxon>
        <taxon>Plectosphaerellaceae</taxon>
        <taxon>Verticillium</taxon>
    </lineage>
</organism>
<evidence type="ECO:0000313" key="3">
    <source>
        <dbReference type="EMBL" id="CRJ87129.1"/>
    </source>
</evidence>
<protein>
    <submittedName>
        <fullName evidence="3">Uncharacterized protein</fullName>
    </submittedName>
</protein>
<name>A0A0G4KEZ4_VERLO</name>
<keyword evidence="2" id="KW-0812">Transmembrane</keyword>
<keyword evidence="2" id="KW-1133">Transmembrane helix</keyword>
<feature type="region of interest" description="Disordered" evidence="1">
    <location>
        <begin position="77"/>
        <end position="96"/>
    </location>
</feature>
<feature type="region of interest" description="Disordered" evidence="1">
    <location>
        <begin position="149"/>
        <end position="192"/>
    </location>
</feature>
<accession>A0A0G4KEZ4</accession>
<dbReference type="EMBL" id="CVQI01000001">
    <property type="protein sequence ID" value="CRJ87129.1"/>
    <property type="molecule type" value="Genomic_DNA"/>
</dbReference>
<keyword evidence="2" id="KW-0472">Membrane</keyword>
<feature type="compositionally biased region" description="Low complexity" evidence="1">
    <location>
        <begin position="153"/>
        <end position="181"/>
    </location>
</feature>
<evidence type="ECO:0000256" key="1">
    <source>
        <dbReference type="SAM" id="MobiDB-lite"/>
    </source>
</evidence>
<gene>
    <name evidence="3" type="ORF">BN1723_000238</name>
</gene>
<dbReference type="Proteomes" id="UP000045706">
    <property type="component" value="Unassembled WGS sequence"/>
</dbReference>